<sequence length="122" mass="13127">MPTNKGNRNPSPGTQPVLAEFIRSFTRPTLPLGGCRAVTGTFELAEPSRGTFEFRLLSSTGKVLAVSGTYRDKDSAVAAICLARECAAMALIQDHTTRAPHPTTPSKTKSRHNQGAPSRWFG</sequence>
<comment type="caution">
    <text evidence="3">The sequence shown here is derived from an EMBL/GenBank/DDBJ whole genome shotgun (WGS) entry which is preliminary data.</text>
</comment>
<dbReference type="Pfam" id="PF07411">
    <property type="entry name" value="DUF1508"/>
    <property type="match status" value="1"/>
</dbReference>
<proteinExistence type="predicted"/>
<reference evidence="3 4" key="1">
    <citation type="submission" date="2022-06" db="EMBL/GenBank/DDBJ databases">
        <title>Pseudarthrobacter sp. strain RMG13 Genome sequencing and assembly.</title>
        <authorList>
            <person name="Kim I."/>
        </authorList>
    </citation>
    <scope>NUCLEOTIDE SEQUENCE [LARGE SCALE GENOMIC DNA]</scope>
    <source>
        <strain evidence="3 4">RMG13</strain>
    </source>
</reference>
<evidence type="ECO:0000313" key="4">
    <source>
        <dbReference type="Proteomes" id="UP001524318"/>
    </source>
</evidence>
<feature type="domain" description="DUF1508" evidence="2">
    <location>
        <begin position="49"/>
        <end position="94"/>
    </location>
</feature>
<feature type="region of interest" description="Disordered" evidence="1">
    <location>
        <begin position="94"/>
        <end position="122"/>
    </location>
</feature>
<gene>
    <name evidence="3" type="ORF">NFC73_19445</name>
</gene>
<evidence type="ECO:0000256" key="1">
    <source>
        <dbReference type="SAM" id="MobiDB-lite"/>
    </source>
</evidence>
<dbReference type="InterPro" id="IPR010879">
    <property type="entry name" value="DUF1508"/>
</dbReference>
<evidence type="ECO:0000313" key="3">
    <source>
        <dbReference type="EMBL" id="MCP9001885.1"/>
    </source>
</evidence>
<accession>A0ABT1LTT7</accession>
<evidence type="ECO:0000259" key="2">
    <source>
        <dbReference type="Pfam" id="PF07411"/>
    </source>
</evidence>
<dbReference type="InterPro" id="IPR036913">
    <property type="entry name" value="YegP-like_sf"/>
</dbReference>
<name>A0ABT1LTT7_9MICC</name>
<dbReference type="Gene3D" id="2.30.29.80">
    <property type="match status" value="1"/>
</dbReference>
<keyword evidence="4" id="KW-1185">Reference proteome</keyword>
<dbReference type="RefSeq" id="WP_254752954.1">
    <property type="nucleotide sequence ID" value="NZ_JANCLV010000021.1"/>
</dbReference>
<protein>
    <submittedName>
        <fullName evidence="3">DUF1508 domain-containing protein</fullName>
    </submittedName>
</protein>
<organism evidence="3 4">
    <name type="scientific">Pseudarthrobacter humi</name>
    <dbReference type="NCBI Taxonomy" id="2952523"/>
    <lineage>
        <taxon>Bacteria</taxon>
        <taxon>Bacillati</taxon>
        <taxon>Actinomycetota</taxon>
        <taxon>Actinomycetes</taxon>
        <taxon>Micrococcales</taxon>
        <taxon>Micrococcaceae</taxon>
        <taxon>Pseudarthrobacter</taxon>
    </lineage>
</organism>
<dbReference type="Proteomes" id="UP001524318">
    <property type="component" value="Unassembled WGS sequence"/>
</dbReference>
<dbReference type="EMBL" id="JANCLV010000021">
    <property type="protein sequence ID" value="MCP9001885.1"/>
    <property type="molecule type" value="Genomic_DNA"/>
</dbReference>
<dbReference type="SUPFAM" id="SSF160113">
    <property type="entry name" value="YegP-like"/>
    <property type="match status" value="1"/>
</dbReference>